<proteinExistence type="predicted"/>
<dbReference type="Proteomes" id="UP000315217">
    <property type="component" value="Unassembled WGS sequence"/>
</dbReference>
<organism evidence="2 5">
    <name type="scientific">Candidatus Segetimicrobium genomatis</name>
    <dbReference type="NCBI Taxonomy" id="2569760"/>
    <lineage>
        <taxon>Bacteria</taxon>
        <taxon>Bacillati</taxon>
        <taxon>Candidatus Sysuimicrobiota</taxon>
        <taxon>Candidatus Sysuimicrobiia</taxon>
        <taxon>Candidatus Sysuimicrobiales</taxon>
        <taxon>Candidatus Segetimicrobiaceae</taxon>
        <taxon>Candidatus Segetimicrobium</taxon>
    </lineage>
</organism>
<feature type="signal peptide" evidence="1">
    <location>
        <begin position="1"/>
        <end position="28"/>
    </location>
</feature>
<gene>
    <name evidence="3" type="ORF">E6G98_08435</name>
    <name evidence="2" type="ORF">E6G99_12495</name>
</gene>
<dbReference type="EMBL" id="VBAI01000141">
    <property type="protein sequence ID" value="TMJ09884.1"/>
    <property type="molecule type" value="Genomic_DNA"/>
</dbReference>
<keyword evidence="1" id="KW-0732">Signal</keyword>
<protein>
    <submittedName>
        <fullName evidence="2">Uncharacterized protein</fullName>
    </submittedName>
</protein>
<comment type="caution">
    <text evidence="2">The sequence shown here is derived from an EMBL/GenBank/DDBJ whole genome shotgun (WGS) entry which is preliminary data.</text>
</comment>
<reference evidence="4 5" key="1">
    <citation type="journal article" date="2019" name="Nat. Microbiol.">
        <title>Mediterranean grassland soil C-N compound turnover is dependent on rainfall and depth, and is mediated by genomically divergent microorganisms.</title>
        <authorList>
            <person name="Diamond S."/>
            <person name="Andeer P.F."/>
            <person name="Li Z."/>
            <person name="Crits-Christoph A."/>
            <person name="Burstein D."/>
            <person name="Anantharaman K."/>
            <person name="Lane K.R."/>
            <person name="Thomas B.C."/>
            <person name="Pan C."/>
            <person name="Northen T.R."/>
            <person name="Banfield J.F."/>
        </authorList>
    </citation>
    <scope>NUCLEOTIDE SEQUENCE [LARGE SCALE GENOMIC DNA]</scope>
    <source>
        <strain evidence="3">NP_1</strain>
        <strain evidence="2">NP_2</strain>
    </source>
</reference>
<evidence type="ECO:0000313" key="3">
    <source>
        <dbReference type="EMBL" id="TMJ09884.1"/>
    </source>
</evidence>
<name>A0A537L1H7_9BACT</name>
<dbReference type="EMBL" id="VBAJ01000314">
    <property type="protein sequence ID" value="TMJ01854.1"/>
    <property type="molecule type" value="Genomic_DNA"/>
</dbReference>
<dbReference type="AlphaFoldDB" id="A0A537L1H7"/>
<sequence>MKKAVSLMICGILLTISFSLVHASPAFADLKAAVNAICDAYTNGIVATFGPAVSGFGGTGSGVGMDCGDFMVFMDQNKWHVIHDMRTGGAWFDIFGTGGPCPSGHACFELIFLKD</sequence>
<dbReference type="Proteomes" id="UP000318661">
    <property type="component" value="Unassembled WGS sequence"/>
</dbReference>
<evidence type="ECO:0000256" key="1">
    <source>
        <dbReference type="SAM" id="SignalP"/>
    </source>
</evidence>
<evidence type="ECO:0000313" key="2">
    <source>
        <dbReference type="EMBL" id="TMJ01854.1"/>
    </source>
</evidence>
<evidence type="ECO:0000313" key="4">
    <source>
        <dbReference type="Proteomes" id="UP000315217"/>
    </source>
</evidence>
<evidence type="ECO:0000313" key="5">
    <source>
        <dbReference type="Proteomes" id="UP000318661"/>
    </source>
</evidence>
<accession>A0A537L1H7</accession>
<feature type="chain" id="PRO_5036134916" evidence="1">
    <location>
        <begin position="29"/>
        <end position="115"/>
    </location>
</feature>